<comment type="caution">
    <text evidence="1">The sequence shown here is derived from an EMBL/GenBank/DDBJ whole genome shotgun (WGS) entry which is preliminary data.</text>
</comment>
<sequence>MSTNFDHPSQISGGCLCGAIRYTIDFSGDSSWPPESSTCQCTMCRKFTTSIYPQMLDLSTTQVTPRNLSTFQTYKEYRSSEKCLRGFCSTCGSSLIFRCEETPDRICFFLGTVDEEVLVGAKVAGSDRKTEFGVVWERKGGIGKVLATPNSDQLYWENAIPGVSDLLKDGKRYLADTGNGKALG</sequence>
<evidence type="ECO:0000313" key="1">
    <source>
        <dbReference type="EMBL" id="KAK1147986.1"/>
    </source>
</evidence>
<gene>
    <name evidence="1" type="ORF">N8T08_000502</name>
</gene>
<dbReference type="EMBL" id="JAOPJF010000010">
    <property type="protein sequence ID" value="KAK1147986.1"/>
    <property type="molecule type" value="Genomic_DNA"/>
</dbReference>
<evidence type="ECO:0000313" key="2">
    <source>
        <dbReference type="Proteomes" id="UP001177260"/>
    </source>
</evidence>
<organism evidence="1 2">
    <name type="scientific">Aspergillus melleus</name>
    <dbReference type="NCBI Taxonomy" id="138277"/>
    <lineage>
        <taxon>Eukaryota</taxon>
        <taxon>Fungi</taxon>
        <taxon>Dikarya</taxon>
        <taxon>Ascomycota</taxon>
        <taxon>Pezizomycotina</taxon>
        <taxon>Eurotiomycetes</taxon>
        <taxon>Eurotiomycetidae</taxon>
        <taxon>Eurotiales</taxon>
        <taxon>Aspergillaceae</taxon>
        <taxon>Aspergillus</taxon>
        <taxon>Aspergillus subgen. Circumdati</taxon>
    </lineage>
</organism>
<proteinExistence type="predicted"/>
<name>A0ACC3BBQ4_9EURO</name>
<protein>
    <submittedName>
        <fullName evidence="1">Uncharacterized protein</fullName>
    </submittedName>
</protein>
<accession>A0ACC3BBQ4</accession>
<reference evidence="1 2" key="1">
    <citation type="journal article" date="2023" name="ACS Omega">
        <title>Identification of the Neoaspergillic Acid Biosynthesis Gene Cluster by Establishing an In Vitro CRISPR-Ribonucleoprotein Genetic System in Aspergillus melleus.</title>
        <authorList>
            <person name="Yuan B."/>
            <person name="Grau M.F."/>
            <person name="Murata R.M."/>
            <person name="Torok T."/>
            <person name="Venkateswaran K."/>
            <person name="Stajich J.E."/>
            <person name="Wang C.C.C."/>
        </authorList>
    </citation>
    <scope>NUCLEOTIDE SEQUENCE [LARGE SCALE GENOMIC DNA]</scope>
    <source>
        <strain evidence="1 2">IMV 1140</strain>
    </source>
</reference>
<dbReference type="Proteomes" id="UP001177260">
    <property type="component" value="Unassembled WGS sequence"/>
</dbReference>
<keyword evidence="2" id="KW-1185">Reference proteome</keyword>